<keyword evidence="3" id="KW-1185">Reference proteome</keyword>
<evidence type="ECO:0000256" key="1">
    <source>
        <dbReference type="SAM" id="SignalP"/>
    </source>
</evidence>
<evidence type="ECO:0000313" key="3">
    <source>
        <dbReference type="Proteomes" id="UP000632858"/>
    </source>
</evidence>
<proteinExistence type="predicted"/>
<dbReference type="EMBL" id="BMFO01000001">
    <property type="protein sequence ID" value="GGF87695.1"/>
    <property type="molecule type" value="Genomic_DNA"/>
</dbReference>
<gene>
    <name evidence="2" type="ORF">GCM10010960_07040</name>
</gene>
<reference evidence="2" key="1">
    <citation type="journal article" date="2014" name="Int. J. Syst. Evol. Microbiol.">
        <title>Complete genome sequence of Corynebacterium casei LMG S-19264T (=DSM 44701T), isolated from a smear-ripened cheese.</title>
        <authorList>
            <consortium name="US DOE Joint Genome Institute (JGI-PGF)"/>
            <person name="Walter F."/>
            <person name="Albersmeier A."/>
            <person name="Kalinowski J."/>
            <person name="Ruckert C."/>
        </authorList>
    </citation>
    <scope>NUCLEOTIDE SEQUENCE</scope>
    <source>
        <strain evidence="2">CGMCC 1.12726</strain>
    </source>
</reference>
<name>A0A917CFR1_9GAMM</name>
<dbReference type="AlphaFoldDB" id="A0A917CFR1"/>
<dbReference type="Proteomes" id="UP000632858">
    <property type="component" value="Unassembled WGS sequence"/>
</dbReference>
<protein>
    <submittedName>
        <fullName evidence="2">Uncharacterized protein</fullName>
    </submittedName>
</protein>
<feature type="signal peptide" evidence="1">
    <location>
        <begin position="1"/>
        <end position="18"/>
    </location>
</feature>
<accession>A0A917CFR1</accession>
<reference evidence="2" key="2">
    <citation type="submission" date="2020-09" db="EMBL/GenBank/DDBJ databases">
        <authorList>
            <person name="Sun Q."/>
            <person name="Zhou Y."/>
        </authorList>
    </citation>
    <scope>NUCLEOTIDE SEQUENCE</scope>
    <source>
        <strain evidence="2">CGMCC 1.12726</strain>
    </source>
</reference>
<feature type="chain" id="PRO_5036904475" evidence="1">
    <location>
        <begin position="19"/>
        <end position="132"/>
    </location>
</feature>
<evidence type="ECO:0000313" key="2">
    <source>
        <dbReference type="EMBL" id="GGF87695.1"/>
    </source>
</evidence>
<comment type="caution">
    <text evidence="2">The sequence shown here is derived from an EMBL/GenBank/DDBJ whole genome shotgun (WGS) entry which is preliminary data.</text>
</comment>
<keyword evidence="1" id="KW-0732">Signal</keyword>
<organism evidence="2 3">
    <name type="scientific">Arenimonas maotaiensis</name>
    <dbReference type="NCBI Taxonomy" id="1446479"/>
    <lineage>
        <taxon>Bacteria</taxon>
        <taxon>Pseudomonadati</taxon>
        <taxon>Pseudomonadota</taxon>
        <taxon>Gammaproteobacteria</taxon>
        <taxon>Lysobacterales</taxon>
        <taxon>Lysobacteraceae</taxon>
        <taxon>Arenimonas</taxon>
    </lineage>
</organism>
<dbReference type="RefSeq" id="WP_188447801.1">
    <property type="nucleotide sequence ID" value="NZ_BMFO01000001.1"/>
</dbReference>
<sequence length="132" mass="14372">MRLLALSLLLTSAFAAQASPEKPTDAELNDWMAFLRSISLPIITEVCTPLLADQGDYAGVAAKWLETHHAEIARGRDFTKAGSPKDRDFDQYHANMAADFKQKLLAKPEASQRAICTDSLNALQKSIPNSAG</sequence>